<dbReference type="RefSeq" id="XP_033384477.1">
    <property type="nucleotide sequence ID" value="XM_033525908.1"/>
</dbReference>
<evidence type="ECO:0000256" key="1">
    <source>
        <dbReference type="SAM" id="MobiDB-lite"/>
    </source>
</evidence>
<dbReference type="AlphaFoldDB" id="A0A6A5XS58"/>
<reference evidence="2" key="1">
    <citation type="journal article" date="2020" name="Stud. Mycol.">
        <title>101 Dothideomycetes genomes: a test case for predicting lifestyles and emergence of pathogens.</title>
        <authorList>
            <person name="Haridas S."/>
            <person name="Albert R."/>
            <person name="Binder M."/>
            <person name="Bloem J."/>
            <person name="Labutti K."/>
            <person name="Salamov A."/>
            <person name="Andreopoulos B."/>
            <person name="Baker S."/>
            <person name="Barry K."/>
            <person name="Bills G."/>
            <person name="Bluhm B."/>
            <person name="Cannon C."/>
            <person name="Castanera R."/>
            <person name="Culley D."/>
            <person name="Daum C."/>
            <person name="Ezra D."/>
            <person name="Gonzalez J."/>
            <person name="Henrissat B."/>
            <person name="Kuo A."/>
            <person name="Liang C."/>
            <person name="Lipzen A."/>
            <person name="Lutzoni F."/>
            <person name="Magnuson J."/>
            <person name="Mondo S."/>
            <person name="Nolan M."/>
            <person name="Ohm R."/>
            <person name="Pangilinan J."/>
            <person name="Park H.-J."/>
            <person name="Ramirez L."/>
            <person name="Alfaro M."/>
            <person name="Sun H."/>
            <person name="Tritt A."/>
            <person name="Yoshinaga Y."/>
            <person name="Zwiers L.-H."/>
            <person name="Turgeon B."/>
            <person name="Goodwin S."/>
            <person name="Spatafora J."/>
            <person name="Crous P."/>
            <person name="Grigoriev I."/>
        </authorList>
    </citation>
    <scope>NUCLEOTIDE SEQUENCE</scope>
    <source>
        <strain evidence="2">CBS 175.79</strain>
    </source>
</reference>
<dbReference type="Proteomes" id="UP000799778">
    <property type="component" value="Unassembled WGS sequence"/>
</dbReference>
<dbReference type="GeneID" id="54283305"/>
<evidence type="ECO:0000313" key="2">
    <source>
        <dbReference type="EMBL" id="KAF2016138.1"/>
    </source>
</evidence>
<gene>
    <name evidence="2" type="ORF">BU24DRAFT_409286</name>
</gene>
<organism evidence="2 3">
    <name type="scientific">Aaosphaeria arxii CBS 175.79</name>
    <dbReference type="NCBI Taxonomy" id="1450172"/>
    <lineage>
        <taxon>Eukaryota</taxon>
        <taxon>Fungi</taxon>
        <taxon>Dikarya</taxon>
        <taxon>Ascomycota</taxon>
        <taxon>Pezizomycotina</taxon>
        <taxon>Dothideomycetes</taxon>
        <taxon>Pleosporomycetidae</taxon>
        <taxon>Pleosporales</taxon>
        <taxon>Pleosporales incertae sedis</taxon>
        <taxon>Aaosphaeria</taxon>
    </lineage>
</organism>
<proteinExistence type="predicted"/>
<protein>
    <submittedName>
        <fullName evidence="2">Uncharacterized protein</fullName>
    </submittedName>
</protein>
<feature type="region of interest" description="Disordered" evidence="1">
    <location>
        <begin position="85"/>
        <end position="121"/>
    </location>
</feature>
<dbReference type="EMBL" id="ML978069">
    <property type="protein sequence ID" value="KAF2016138.1"/>
    <property type="molecule type" value="Genomic_DNA"/>
</dbReference>
<keyword evidence="3" id="KW-1185">Reference proteome</keyword>
<accession>A0A6A5XS58</accession>
<sequence>MHLVNAIPLQPSPVYLAVTWQSRLSDQCLIDSRSATWIITRPNAETRDRDSRFAADLWLRIKLLSSWETFLVIASLSIEHTGGMDIESASQETERAAPGESPAHGTTTMLIPLRSQGRDKA</sequence>
<name>A0A6A5XS58_9PLEO</name>
<evidence type="ECO:0000313" key="3">
    <source>
        <dbReference type="Proteomes" id="UP000799778"/>
    </source>
</evidence>